<dbReference type="PANTHER" id="PTHR44591:SF3">
    <property type="entry name" value="RESPONSE REGULATORY DOMAIN-CONTAINING PROTEIN"/>
    <property type="match status" value="1"/>
</dbReference>
<dbReference type="InterPro" id="IPR011006">
    <property type="entry name" value="CheY-like_superfamily"/>
</dbReference>
<dbReference type="Proteomes" id="UP000078272">
    <property type="component" value="Unassembled WGS sequence"/>
</dbReference>
<evidence type="ECO:0000256" key="3">
    <source>
        <dbReference type="ARBA" id="ARBA00023163"/>
    </source>
</evidence>
<comment type="caution">
    <text evidence="4">Lacks conserved residue(s) required for the propagation of feature annotation.</text>
</comment>
<evidence type="ECO:0000256" key="4">
    <source>
        <dbReference type="PROSITE-ProRule" id="PRU00169"/>
    </source>
</evidence>
<organism evidence="6 7">
    <name type="scientific">Aureimonas ureilytica</name>
    <dbReference type="NCBI Taxonomy" id="401562"/>
    <lineage>
        <taxon>Bacteria</taxon>
        <taxon>Pseudomonadati</taxon>
        <taxon>Pseudomonadota</taxon>
        <taxon>Alphaproteobacteria</taxon>
        <taxon>Hyphomicrobiales</taxon>
        <taxon>Aurantimonadaceae</taxon>
        <taxon>Aureimonas</taxon>
    </lineage>
</organism>
<dbReference type="Pfam" id="PF00072">
    <property type="entry name" value="Response_reg"/>
    <property type="match status" value="1"/>
</dbReference>
<dbReference type="PATRIC" id="fig|401562.3.peg.759"/>
<evidence type="ECO:0000313" key="6">
    <source>
        <dbReference type="EMBL" id="KTQ96591.1"/>
    </source>
</evidence>
<dbReference type="GO" id="GO:0000160">
    <property type="term" value="P:phosphorelay signal transduction system"/>
    <property type="evidence" value="ECO:0007669"/>
    <property type="project" value="InterPro"/>
</dbReference>
<dbReference type="Gene3D" id="3.40.50.2300">
    <property type="match status" value="1"/>
</dbReference>
<dbReference type="PANTHER" id="PTHR44591">
    <property type="entry name" value="STRESS RESPONSE REGULATOR PROTEIN 1"/>
    <property type="match status" value="1"/>
</dbReference>
<dbReference type="InterPro" id="IPR001789">
    <property type="entry name" value="Sig_transdc_resp-reg_receiver"/>
</dbReference>
<evidence type="ECO:0000256" key="2">
    <source>
        <dbReference type="ARBA" id="ARBA00023015"/>
    </source>
</evidence>
<reference evidence="6 7" key="1">
    <citation type="journal article" date="2016" name="Front. Microbiol.">
        <title>Genomic Resource of Rice Seed Associated Bacteria.</title>
        <authorList>
            <person name="Midha S."/>
            <person name="Bansal K."/>
            <person name="Sharma S."/>
            <person name="Kumar N."/>
            <person name="Patil P.P."/>
            <person name="Chaudhry V."/>
            <person name="Patil P.B."/>
        </authorList>
    </citation>
    <scope>NUCLEOTIDE SEQUENCE [LARGE SCALE GENOMIC DNA]</scope>
    <source>
        <strain evidence="6 7">NS226</strain>
    </source>
</reference>
<dbReference type="AlphaFoldDB" id="A0A175R9N5"/>
<proteinExistence type="predicted"/>
<dbReference type="RefSeq" id="WP_058634415.1">
    <property type="nucleotide sequence ID" value="NZ_LDPZ01000014.1"/>
</dbReference>
<keyword evidence="1" id="KW-0597">Phosphoprotein</keyword>
<evidence type="ECO:0000313" key="7">
    <source>
        <dbReference type="Proteomes" id="UP000078272"/>
    </source>
</evidence>
<dbReference type="OrthoDB" id="9800897at2"/>
<dbReference type="SUPFAM" id="SSF52172">
    <property type="entry name" value="CheY-like"/>
    <property type="match status" value="1"/>
</dbReference>
<dbReference type="STRING" id="401562.NS365_13460"/>
<accession>A0A175R9N5</accession>
<dbReference type="InterPro" id="IPR050595">
    <property type="entry name" value="Bact_response_regulator"/>
</dbReference>
<keyword evidence="2" id="KW-0805">Transcription regulation</keyword>
<evidence type="ECO:0000256" key="1">
    <source>
        <dbReference type="ARBA" id="ARBA00022553"/>
    </source>
</evidence>
<evidence type="ECO:0000259" key="5">
    <source>
        <dbReference type="PROSITE" id="PS50110"/>
    </source>
</evidence>
<comment type="caution">
    <text evidence="6">The sequence shown here is derived from an EMBL/GenBank/DDBJ whole genome shotgun (WGS) entry which is preliminary data.</text>
</comment>
<protein>
    <recommendedName>
        <fullName evidence="5">Response regulatory domain-containing protein</fullName>
    </recommendedName>
</protein>
<dbReference type="SMART" id="SM00448">
    <property type="entry name" value="REC"/>
    <property type="match status" value="1"/>
</dbReference>
<dbReference type="EMBL" id="LDPZ01000014">
    <property type="protein sequence ID" value="KTQ96591.1"/>
    <property type="molecule type" value="Genomic_DNA"/>
</dbReference>
<sequence length="124" mass="13149">MPSCLVIDENNIVLKVASRVLSGLGAETVGALNMNEALAALDQRTNGFDLVLLSATMPDMPVDVALRTLRAGAVPRAPILVSLVESNLGLMTRSKRAGASGFLFRPFDRATLTAWVQPYLPVAA</sequence>
<keyword evidence="3" id="KW-0804">Transcription</keyword>
<dbReference type="PROSITE" id="PS50110">
    <property type="entry name" value="RESPONSE_REGULATORY"/>
    <property type="match status" value="1"/>
</dbReference>
<feature type="domain" description="Response regulatory" evidence="5">
    <location>
        <begin position="3"/>
        <end position="120"/>
    </location>
</feature>
<name>A0A175R9N5_9HYPH</name>
<gene>
    <name evidence="6" type="ORF">NS226_07280</name>
</gene>